<evidence type="ECO:0000313" key="1">
    <source>
        <dbReference type="EMBL" id="RJG48115.1"/>
    </source>
</evidence>
<name>A0A418YFG3_9GAMM</name>
<dbReference type="RefSeq" id="WP_119910341.1">
    <property type="nucleotide sequence ID" value="NZ_QZCH01000009.1"/>
</dbReference>
<reference evidence="1 2" key="1">
    <citation type="submission" date="2018-09" db="EMBL/GenBank/DDBJ databases">
        <authorList>
            <person name="Wang F."/>
        </authorList>
    </citation>
    <scope>NUCLEOTIDE SEQUENCE [LARGE SCALE GENOMIC DNA]</scope>
    <source>
        <strain evidence="1 2">PLHSC7-2</strain>
    </source>
</reference>
<proteinExistence type="predicted"/>
<reference evidence="1 2" key="2">
    <citation type="submission" date="2019-01" db="EMBL/GenBank/DDBJ databases">
        <title>Motilimonas pumilus sp. nov., isolated from the gut of sea cucumber (Apostichopus japonicus).</title>
        <authorList>
            <person name="Wang F.-Q."/>
            <person name="Ren L.-H."/>
            <person name="Lin Y.-W."/>
            <person name="Sun G.-H."/>
            <person name="Du Z.-J."/>
            <person name="Zhao J.-X."/>
            <person name="Liu X.-J."/>
            <person name="Liu L.-J."/>
        </authorList>
    </citation>
    <scope>NUCLEOTIDE SEQUENCE [LARGE SCALE GENOMIC DNA]</scope>
    <source>
        <strain evidence="1 2">PLHSC7-2</strain>
    </source>
</reference>
<sequence>MAGIFDNEYIQQAARQLMLGAEIQLNHSALQPLKHLFSQHKLFAIVRGDRVSLTPQGKQYFRQQMQQATTVEHDDPEADLLSLHIALPAIVNQQVIASLLQRDRLSSLSQATQALLADTQLTASTDDILRIRAETAFSLYLTDGSLLDLSAMLKLSNEVALSQRMLMGISKVLPANTDFQYVITVQQLGAFIEMPMKPQCIYLYCPDEQSALAHDFLKLLPASIKWYHFADLAQDSINQAKQLAVDTGRPCKPLIPRHFKQAIRFYAKPVADSGKSAWQLSTLSPELAARLAPLIENELWLEQEVLIYCL</sequence>
<keyword evidence="2" id="KW-1185">Reference proteome</keyword>
<dbReference type="AlphaFoldDB" id="A0A418YFG3"/>
<comment type="caution">
    <text evidence="1">The sequence shown here is derived from an EMBL/GenBank/DDBJ whole genome shotgun (WGS) entry which is preliminary data.</text>
</comment>
<organism evidence="1 2">
    <name type="scientific">Motilimonas pumila</name>
    <dbReference type="NCBI Taxonomy" id="2303987"/>
    <lineage>
        <taxon>Bacteria</taxon>
        <taxon>Pseudomonadati</taxon>
        <taxon>Pseudomonadota</taxon>
        <taxon>Gammaproteobacteria</taxon>
        <taxon>Alteromonadales</taxon>
        <taxon>Alteromonadales genera incertae sedis</taxon>
        <taxon>Motilimonas</taxon>
    </lineage>
</organism>
<protein>
    <submittedName>
        <fullName evidence="1">Uncharacterized protein</fullName>
    </submittedName>
</protein>
<accession>A0A418YFG3</accession>
<evidence type="ECO:0000313" key="2">
    <source>
        <dbReference type="Proteomes" id="UP000283255"/>
    </source>
</evidence>
<dbReference type="Proteomes" id="UP000283255">
    <property type="component" value="Unassembled WGS sequence"/>
</dbReference>
<dbReference type="EMBL" id="QZCH01000009">
    <property type="protein sequence ID" value="RJG48115.1"/>
    <property type="molecule type" value="Genomic_DNA"/>
</dbReference>
<dbReference type="OrthoDB" id="5582635at2"/>
<gene>
    <name evidence="1" type="ORF">D1Z90_08560</name>
</gene>